<keyword evidence="2 3" id="KW-0040">ANK repeat</keyword>
<feature type="repeat" description="ANK" evidence="3">
    <location>
        <begin position="200"/>
        <end position="232"/>
    </location>
</feature>
<dbReference type="InterPro" id="IPR050776">
    <property type="entry name" value="Ank_Repeat/CDKN_Inhibitor"/>
</dbReference>
<feature type="repeat" description="ANK" evidence="3">
    <location>
        <begin position="133"/>
        <end position="165"/>
    </location>
</feature>
<evidence type="ECO:0000313" key="6">
    <source>
        <dbReference type="Proteomes" id="UP000662747"/>
    </source>
</evidence>
<protein>
    <submittedName>
        <fullName evidence="5">Ankyrin repeat domain-containing protein</fullName>
    </submittedName>
</protein>
<feature type="repeat" description="ANK" evidence="3">
    <location>
        <begin position="90"/>
        <end position="122"/>
    </location>
</feature>
<dbReference type="SMART" id="SM00248">
    <property type="entry name" value="ANK"/>
    <property type="match status" value="6"/>
</dbReference>
<dbReference type="SUPFAM" id="SSF48403">
    <property type="entry name" value="Ankyrin repeat"/>
    <property type="match status" value="1"/>
</dbReference>
<accession>A0ABX7NNP0</accession>
<dbReference type="InterPro" id="IPR036770">
    <property type="entry name" value="Ankyrin_rpt-contain_sf"/>
</dbReference>
<feature type="region of interest" description="Disordered" evidence="4">
    <location>
        <begin position="298"/>
        <end position="322"/>
    </location>
</feature>
<dbReference type="Proteomes" id="UP000662747">
    <property type="component" value="Chromosome"/>
</dbReference>
<evidence type="ECO:0000313" key="5">
    <source>
        <dbReference type="EMBL" id="QSQ20061.1"/>
    </source>
</evidence>
<dbReference type="PRINTS" id="PR01415">
    <property type="entry name" value="ANKYRIN"/>
</dbReference>
<dbReference type="RefSeq" id="WP_206721642.1">
    <property type="nucleotide sequence ID" value="NZ_CP071090.1"/>
</dbReference>
<evidence type="ECO:0000256" key="4">
    <source>
        <dbReference type="SAM" id="MobiDB-lite"/>
    </source>
</evidence>
<dbReference type="Gene3D" id="1.25.40.20">
    <property type="entry name" value="Ankyrin repeat-containing domain"/>
    <property type="match status" value="3"/>
</dbReference>
<dbReference type="PROSITE" id="PS50088">
    <property type="entry name" value="ANK_REPEAT"/>
    <property type="match status" value="5"/>
</dbReference>
<dbReference type="PANTHER" id="PTHR24201:SF16">
    <property type="entry name" value="ANKYRIN-1-LIKE-RELATED"/>
    <property type="match status" value="1"/>
</dbReference>
<evidence type="ECO:0000256" key="3">
    <source>
        <dbReference type="PROSITE-ProRule" id="PRU00023"/>
    </source>
</evidence>
<dbReference type="InterPro" id="IPR002110">
    <property type="entry name" value="Ankyrin_rpt"/>
</dbReference>
<dbReference type="PANTHER" id="PTHR24201">
    <property type="entry name" value="ANK_REP_REGION DOMAIN-CONTAINING PROTEIN"/>
    <property type="match status" value="1"/>
</dbReference>
<dbReference type="PROSITE" id="PS50297">
    <property type="entry name" value="ANK_REP_REGION"/>
    <property type="match status" value="3"/>
</dbReference>
<sequence>MYLIAAVVVALVGVSLLVLRVLRSRGGLLGAIRQGKAARVEALLRGKPQALAAARESVRGPLQAAAATGRRDIVDLLLAHGVDPAGIDGWGQGALHVAALHGHVELVRRFLELGVDVNQRARRATSDKVPARPGATPLHFACGAGQLEVLNALLEKGAAWDSVDERALSALHEVAARSGSVEVARRLLALGCAVDAVDCLGQTPLMLALAYKRTALAALLVAHGASPHARGPMEFTPLHLAALRGLEDLVSALLAAGANPLAANDLGQKPVDVARAEGHAAVAALLEEAGARAAVTSVAPEPTTQQEGAAVVAPPLPRTSEG</sequence>
<gene>
    <name evidence="5" type="ORF">JY651_32940</name>
</gene>
<proteinExistence type="predicted"/>
<feature type="repeat" description="ANK" evidence="3">
    <location>
        <begin position="233"/>
        <end position="265"/>
    </location>
</feature>
<dbReference type="Pfam" id="PF12796">
    <property type="entry name" value="Ank_2"/>
    <property type="match status" value="2"/>
</dbReference>
<keyword evidence="6" id="KW-1185">Reference proteome</keyword>
<feature type="repeat" description="ANK" evidence="3">
    <location>
        <begin position="57"/>
        <end position="89"/>
    </location>
</feature>
<keyword evidence="1" id="KW-0677">Repeat</keyword>
<evidence type="ECO:0000256" key="2">
    <source>
        <dbReference type="ARBA" id="ARBA00023043"/>
    </source>
</evidence>
<dbReference type="Pfam" id="PF00023">
    <property type="entry name" value="Ank"/>
    <property type="match status" value="1"/>
</dbReference>
<dbReference type="EMBL" id="CP071090">
    <property type="protein sequence ID" value="QSQ20061.1"/>
    <property type="molecule type" value="Genomic_DNA"/>
</dbReference>
<name>A0ABX7NNP0_9BACT</name>
<reference evidence="5 6" key="1">
    <citation type="submission" date="2021-02" db="EMBL/GenBank/DDBJ databases">
        <title>De Novo genome assembly of isolated myxobacteria.</title>
        <authorList>
            <person name="Stevens D.C."/>
        </authorList>
    </citation>
    <scope>NUCLEOTIDE SEQUENCE [LARGE SCALE GENOMIC DNA]</scope>
    <source>
        <strain evidence="6">SCPEA02</strain>
    </source>
</reference>
<evidence type="ECO:0000256" key="1">
    <source>
        <dbReference type="ARBA" id="ARBA00022737"/>
    </source>
</evidence>
<organism evidence="5 6">
    <name type="scientific">Pyxidicoccus parkwayensis</name>
    <dbReference type="NCBI Taxonomy" id="2813578"/>
    <lineage>
        <taxon>Bacteria</taxon>
        <taxon>Pseudomonadati</taxon>
        <taxon>Myxococcota</taxon>
        <taxon>Myxococcia</taxon>
        <taxon>Myxococcales</taxon>
        <taxon>Cystobacterineae</taxon>
        <taxon>Myxococcaceae</taxon>
        <taxon>Pyxidicoccus</taxon>
    </lineage>
</organism>